<evidence type="ECO:0000259" key="2">
    <source>
        <dbReference type="Pfam" id="PF14737"/>
    </source>
</evidence>
<dbReference type="RefSeq" id="XP_066695603.1">
    <property type="nucleotide sequence ID" value="XM_066848907.1"/>
</dbReference>
<reference evidence="3 4" key="1">
    <citation type="submission" date="2023-01" db="EMBL/GenBank/DDBJ databases">
        <title>Analysis of 21 Apiospora genomes using comparative genomics revels a genus with tremendous synthesis potential of carbohydrate active enzymes and secondary metabolites.</title>
        <authorList>
            <person name="Sorensen T."/>
        </authorList>
    </citation>
    <scope>NUCLEOTIDE SEQUENCE [LARGE SCALE GENOMIC DNA]</scope>
    <source>
        <strain evidence="3 4">CBS 24483</strain>
    </source>
</reference>
<keyword evidence="1" id="KW-0812">Transmembrane</keyword>
<sequence>MTGDDIQKAEETRIRGNKLYKTGKLSDAIQAYTEACELDNSIYLPVSNLSAAYYEVGKYRESIVSAKKALQMIAETPESDTAKQKLLVRIAKSFLYLQDLETIELIVDTIESESERANLRCLIERIHDLQGVDDIGRHDEAEYFCVGHDIPKSQLARDLLIRNLKPDEPASILFCGIGDARNMFQTTIELPDDQTRRLYFTVLDHKPSVIARNLIFFHLFNEAAMEKDEEKSRLLFRILAYLFTVSIIPPFAWEKLQMTITTLLDDLESGNQPIAWANIGKEDIRPLCRAERIEPHLAEPLRAYLNKTQGGKAQLSTYINNTWKTNITMIDIDWEDKRGGFGEPDMSMNPLMTAEMLSSAMAKTQYRKYVMKGSVVEAIVRYFALAGSRFRGMHERLQVEERIQEMADALESMRCDLLQNPEPGSDIVPGGGAQPPRRYHVIHMSNIP</sequence>
<evidence type="ECO:0000256" key="1">
    <source>
        <dbReference type="SAM" id="Phobius"/>
    </source>
</evidence>
<evidence type="ECO:0000313" key="3">
    <source>
        <dbReference type="EMBL" id="KAK7943572.1"/>
    </source>
</evidence>
<dbReference type="SUPFAM" id="SSF48452">
    <property type="entry name" value="TPR-like"/>
    <property type="match status" value="1"/>
</dbReference>
<dbReference type="InterPro" id="IPR019734">
    <property type="entry name" value="TPR_rpt"/>
</dbReference>
<dbReference type="Proteomes" id="UP001391051">
    <property type="component" value="Unassembled WGS sequence"/>
</dbReference>
<protein>
    <recommendedName>
        <fullName evidence="2">DUF4470 domain-containing protein</fullName>
    </recommendedName>
</protein>
<comment type="caution">
    <text evidence="3">The sequence shown here is derived from an EMBL/GenBank/DDBJ whole genome shotgun (WGS) entry which is preliminary data.</text>
</comment>
<proteinExistence type="predicted"/>
<feature type="transmembrane region" description="Helical" evidence="1">
    <location>
        <begin position="234"/>
        <end position="253"/>
    </location>
</feature>
<name>A0ABR1Q0Q8_9PEZI</name>
<dbReference type="InterPro" id="IPR027974">
    <property type="entry name" value="DUF4470"/>
</dbReference>
<dbReference type="GeneID" id="92081969"/>
<keyword evidence="4" id="KW-1185">Reference proteome</keyword>
<dbReference type="InterPro" id="IPR011990">
    <property type="entry name" value="TPR-like_helical_dom_sf"/>
</dbReference>
<keyword evidence="1" id="KW-0472">Membrane</keyword>
<dbReference type="Gene3D" id="1.25.40.10">
    <property type="entry name" value="Tetratricopeptide repeat domain"/>
    <property type="match status" value="1"/>
</dbReference>
<accession>A0ABR1Q0Q8</accession>
<feature type="domain" description="DUF4470" evidence="2">
    <location>
        <begin position="157"/>
        <end position="238"/>
    </location>
</feature>
<dbReference type="Pfam" id="PF14737">
    <property type="entry name" value="DUF4470"/>
    <property type="match status" value="1"/>
</dbReference>
<organism evidence="3 4">
    <name type="scientific">Apiospora aurea</name>
    <dbReference type="NCBI Taxonomy" id="335848"/>
    <lineage>
        <taxon>Eukaryota</taxon>
        <taxon>Fungi</taxon>
        <taxon>Dikarya</taxon>
        <taxon>Ascomycota</taxon>
        <taxon>Pezizomycotina</taxon>
        <taxon>Sordariomycetes</taxon>
        <taxon>Xylariomycetidae</taxon>
        <taxon>Amphisphaeriales</taxon>
        <taxon>Apiosporaceae</taxon>
        <taxon>Apiospora</taxon>
    </lineage>
</organism>
<dbReference type="EMBL" id="JAQQWE010000008">
    <property type="protein sequence ID" value="KAK7943572.1"/>
    <property type="molecule type" value="Genomic_DNA"/>
</dbReference>
<dbReference type="SMART" id="SM00028">
    <property type="entry name" value="TPR"/>
    <property type="match status" value="2"/>
</dbReference>
<keyword evidence="1" id="KW-1133">Transmembrane helix</keyword>
<gene>
    <name evidence="3" type="ORF">PG986_012685</name>
</gene>
<evidence type="ECO:0000313" key="4">
    <source>
        <dbReference type="Proteomes" id="UP001391051"/>
    </source>
</evidence>